<dbReference type="SUPFAM" id="SSF51679">
    <property type="entry name" value="Bacterial luciferase-like"/>
    <property type="match status" value="1"/>
</dbReference>
<evidence type="ECO:0000313" key="1">
    <source>
        <dbReference type="EMBL" id="GAA2852663.1"/>
    </source>
</evidence>
<dbReference type="Gene3D" id="3.20.20.30">
    <property type="entry name" value="Luciferase-like domain"/>
    <property type="match status" value="1"/>
</dbReference>
<name>A0ABN3VRS2_9ACTN</name>
<evidence type="ECO:0000313" key="2">
    <source>
        <dbReference type="Proteomes" id="UP001500831"/>
    </source>
</evidence>
<protein>
    <recommendedName>
        <fullName evidence="3">Luciferase-like domain-containing protein</fullName>
    </recommendedName>
</protein>
<organism evidence="1 2">
    <name type="scientific">Streptosporangium fragile</name>
    <dbReference type="NCBI Taxonomy" id="46186"/>
    <lineage>
        <taxon>Bacteria</taxon>
        <taxon>Bacillati</taxon>
        <taxon>Actinomycetota</taxon>
        <taxon>Actinomycetes</taxon>
        <taxon>Streptosporangiales</taxon>
        <taxon>Streptosporangiaceae</taxon>
        <taxon>Streptosporangium</taxon>
    </lineage>
</organism>
<dbReference type="Proteomes" id="UP001500831">
    <property type="component" value="Unassembled WGS sequence"/>
</dbReference>
<gene>
    <name evidence="1" type="ORF">GCM10010517_10380</name>
</gene>
<sequence>MCALPVCVTDDADAARALAAERFEIYGRLPSYRAMLDREGAAGPGDVAVVGDEDAVSAQIETLAKAGVTDFVAIDYSTGSRTREFLKTLL</sequence>
<dbReference type="InterPro" id="IPR036661">
    <property type="entry name" value="Luciferase-like_sf"/>
</dbReference>
<proteinExistence type="predicted"/>
<evidence type="ECO:0008006" key="3">
    <source>
        <dbReference type="Google" id="ProtNLM"/>
    </source>
</evidence>
<dbReference type="RefSeq" id="WP_344968356.1">
    <property type="nucleotide sequence ID" value="NZ_BAAAVI010000005.1"/>
</dbReference>
<accession>A0ABN3VRS2</accession>
<keyword evidence="2" id="KW-1185">Reference proteome</keyword>
<reference evidence="1 2" key="1">
    <citation type="journal article" date="2019" name="Int. J. Syst. Evol. Microbiol.">
        <title>The Global Catalogue of Microorganisms (GCM) 10K type strain sequencing project: providing services to taxonomists for standard genome sequencing and annotation.</title>
        <authorList>
            <consortium name="The Broad Institute Genomics Platform"/>
            <consortium name="The Broad Institute Genome Sequencing Center for Infectious Disease"/>
            <person name="Wu L."/>
            <person name="Ma J."/>
        </authorList>
    </citation>
    <scope>NUCLEOTIDE SEQUENCE [LARGE SCALE GENOMIC DNA]</scope>
    <source>
        <strain evidence="1 2">JCM 6242</strain>
    </source>
</reference>
<comment type="caution">
    <text evidence="1">The sequence shown here is derived from an EMBL/GenBank/DDBJ whole genome shotgun (WGS) entry which is preliminary data.</text>
</comment>
<dbReference type="EMBL" id="BAAAVI010000005">
    <property type="protein sequence ID" value="GAA2852663.1"/>
    <property type="molecule type" value="Genomic_DNA"/>
</dbReference>